<sequence length="275" mass="32205">LERYEYTPLDTSQQQVRLAKFGQDADGTIQCEIRTFDLDDCPEYAALSYVWGPSAAPLYAITVNRMWRLDIRENLHECLLNYCADHRVDPGYMWIDQVSIDQSSLSERNHQVGLMTRIYSGSEKVYMWLLSEDNSQDLRTAAYVIDGEEWGDPLMLAFYVQNILKNAYFTRLWIVQEILLAKHVVVMIQGQGMYHNLWKIMRERERAWSMNEHLTLDVCLLRFSWHACENPLDRVYGLMGIVTEDQRLAIDYSKTALDVFRDVLDTLQRHAPHVL</sequence>
<dbReference type="EMBL" id="JAGMVJ010000004">
    <property type="protein sequence ID" value="KAH7091367.1"/>
    <property type="molecule type" value="Genomic_DNA"/>
</dbReference>
<name>A0A8K0RC74_9PLEO</name>
<dbReference type="PANTHER" id="PTHR24148:SF73">
    <property type="entry name" value="HET DOMAIN PROTEIN (AFU_ORTHOLOGUE AFUA_8G01020)"/>
    <property type="match status" value="1"/>
</dbReference>
<dbReference type="InterPro" id="IPR010730">
    <property type="entry name" value="HET"/>
</dbReference>
<dbReference type="Proteomes" id="UP000813461">
    <property type="component" value="Unassembled WGS sequence"/>
</dbReference>
<evidence type="ECO:0000259" key="1">
    <source>
        <dbReference type="Pfam" id="PF06985"/>
    </source>
</evidence>
<organism evidence="2 3">
    <name type="scientific">Paraphoma chrysanthemicola</name>
    <dbReference type="NCBI Taxonomy" id="798071"/>
    <lineage>
        <taxon>Eukaryota</taxon>
        <taxon>Fungi</taxon>
        <taxon>Dikarya</taxon>
        <taxon>Ascomycota</taxon>
        <taxon>Pezizomycotina</taxon>
        <taxon>Dothideomycetes</taxon>
        <taxon>Pleosporomycetidae</taxon>
        <taxon>Pleosporales</taxon>
        <taxon>Pleosporineae</taxon>
        <taxon>Phaeosphaeriaceae</taxon>
        <taxon>Paraphoma</taxon>
    </lineage>
</organism>
<accession>A0A8K0RC74</accession>
<proteinExistence type="predicted"/>
<feature type="domain" description="Heterokaryon incompatibility" evidence="1">
    <location>
        <begin position="44"/>
        <end position="177"/>
    </location>
</feature>
<dbReference type="Pfam" id="PF06985">
    <property type="entry name" value="HET"/>
    <property type="match status" value="1"/>
</dbReference>
<keyword evidence="3" id="KW-1185">Reference proteome</keyword>
<dbReference type="OrthoDB" id="194358at2759"/>
<protein>
    <submittedName>
        <fullName evidence="2">Heterokaryon incompatibility protein-domain-containing protein</fullName>
    </submittedName>
</protein>
<evidence type="ECO:0000313" key="3">
    <source>
        <dbReference type="Proteomes" id="UP000813461"/>
    </source>
</evidence>
<dbReference type="PANTHER" id="PTHR24148">
    <property type="entry name" value="ANKYRIN REPEAT DOMAIN-CONTAINING PROTEIN 39 HOMOLOG-RELATED"/>
    <property type="match status" value="1"/>
</dbReference>
<comment type="caution">
    <text evidence="2">The sequence shown here is derived from an EMBL/GenBank/DDBJ whole genome shotgun (WGS) entry which is preliminary data.</text>
</comment>
<feature type="non-terminal residue" evidence="2">
    <location>
        <position position="1"/>
    </location>
</feature>
<dbReference type="AlphaFoldDB" id="A0A8K0RC74"/>
<dbReference type="InterPro" id="IPR052895">
    <property type="entry name" value="HetReg/Transcr_Mod"/>
</dbReference>
<reference evidence="2" key="1">
    <citation type="journal article" date="2021" name="Nat. Commun.">
        <title>Genetic determinants of endophytism in the Arabidopsis root mycobiome.</title>
        <authorList>
            <person name="Mesny F."/>
            <person name="Miyauchi S."/>
            <person name="Thiergart T."/>
            <person name="Pickel B."/>
            <person name="Atanasova L."/>
            <person name="Karlsson M."/>
            <person name="Huettel B."/>
            <person name="Barry K.W."/>
            <person name="Haridas S."/>
            <person name="Chen C."/>
            <person name="Bauer D."/>
            <person name="Andreopoulos W."/>
            <person name="Pangilinan J."/>
            <person name="LaButti K."/>
            <person name="Riley R."/>
            <person name="Lipzen A."/>
            <person name="Clum A."/>
            <person name="Drula E."/>
            <person name="Henrissat B."/>
            <person name="Kohler A."/>
            <person name="Grigoriev I.V."/>
            <person name="Martin F.M."/>
            <person name="Hacquard S."/>
        </authorList>
    </citation>
    <scope>NUCLEOTIDE SEQUENCE</scope>
    <source>
        <strain evidence="2">MPI-SDFR-AT-0120</strain>
    </source>
</reference>
<feature type="non-terminal residue" evidence="2">
    <location>
        <position position="275"/>
    </location>
</feature>
<gene>
    <name evidence="2" type="ORF">FB567DRAFT_414525</name>
</gene>
<evidence type="ECO:0000313" key="2">
    <source>
        <dbReference type="EMBL" id="KAH7091367.1"/>
    </source>
</evidence>